<dbReference type="Proteomes" id="UP000827549">
    <property type="component" value="Chromosome 7"/>
</dbReference>
<accession>A0AAF0YET7</accession>
<dbReference type="PANTHER" id="PTHR10491:SF4">
    <property type="entry name" value="METHIONINE ADENOSYLTRANSFERASE 2 SUBUNIT BETA"/>
    <property type="match status" value="1"/>
</dbReference>
<feature type="domain" description="RmlD-like substrate binding" evidence="1">
    <location>
        <begin position="12"/>
        <end position="293"/>
    </location>
</feature>
<evidence type="ECO:0000313" key="2">
    <source>
        <dbReference type="EMBL" id="WOO85490.1"/>
    </source>
</evidence>
<proteinExistence type="predicted"/>
<dbReference type="InterPro" id="IPR036291">
    <property type="entry name" value="NAD(P)-bd_dom_sf"/>
</dbReference>
<dbReference type="PANTHER" id="PTHR10491">
    <property type="entry name" value="DTDP-4-DEHYDRORHAMNOSE REDUCTASE"/>
    <property type="match status" value="1"/>
</dbReference>
<dbReference type="InterPro" id="IPR005913">
    <property type="entry name" value="dTDP_dehydrorham_reduct"/>
</dbReference>
<dbReference type="Gene3D" id="3.40.50.720">
    <property type="entry name" value="NAD(P)-binding Rossmann-like Domain"/>
    <property type="match status" value="1"/>
</dbReference>
<evidence type="ECO:0000259" key="1">
    <source>
        <dbReference type="Pfam" id="PF04321"/>
    </source>
</evidence>
<dbReference type="InterPro" id="IPR029903">
    <property type="entry name" value="RmlD-like-bd"/>
</dbReference>
<dbReference type="EMBL" id="CP086720">
    <property type="protein sequence ID" value="WOO85490.1"/>
    <property type="molecule type" value="Genomic_DNA"/>
</dbReference>
<dbReference type="CDD" id="cd05254">
    <property type="entry name" value="dTDP_HR_like_SDR_e"/>
    <property type="match status" value="1"/>
</dbReference>
<protein>
    <submittedName>
        <fullName evidence="2">Methionine adenosyltransferase 2 subunit beta</fullName>
    </submittedName>
</protein>
<gene>
    <name evidence="2" type="primary">mat2b</name>
    <name evidence="2" type="ORF">LOC62_07G008989</name>
</gene>
<dbReference type="GO" id="GO:0006556">
    <property type="term" value="P:S-adenosylmethionine biosynthetic process"/>
    <property type="evidence" value="ECO:0007669"/>
    <property type="project" value="TreeGrafter"/>
</dbReference>
<sequence>MSAAKEAAPKVVVVTGASGLLGRAVTAAFTKRGDAVIPLAFTRADSDKRYTKLDLTDTAAVEAFFDKTKVDVVVHAAAERRPDVAEANPAAAERINVATSAHLGELAKKHGFTLLYISTDYVFSGRAPPYEVHHTPDPLQMYGRQKLAGEEAVVASREGGANSASLRVPVLFGRAEYNAESAVNVLVDVVKDQSGKTYTMDHYQIRNPTNVDDVARVLYDLAHLTRPLPPILHFRSTGPQMTKWEMTQVIARALDLPLDHVTPVSAKPETKPGQTERPWNTELSVAALEELGVSTAEEKPFTQWWPEYLAAEHK</sequence>
<reference evidence="2" key="1">
    <citation type="submission" date="2023-10" db="EMBL/GenBank/DDBJ databases">
        <authorList>
            <person name="Noh H."/>
        </authorList>
    </citation>
    <scope>NUCLEOTIDE SEQUENCE</scope>
    <source>
        <strain evidence="2">DUCC4014</strain>
    </source>
</reference>
<name>A0AAF0YET7_9TREE</name>
<dbReference type="SUPFAM" id="SSF51735">
    <property type="entry name" value="NAD(P)-binding Rossmann-fold domains"/>
    <property type="match status" value="1"/>
</dbReference>
<dbReference type="GO" id="GO:0048270">
    <property type="term" value="F:methionine adenosyltransferase regulator activity"/>
    <property type="evidence" value="ECO:0007669"/>
    <property type="project" value="TreeGrafter"/>
</dbReference>
<dbReference type="FunFam" id="3.40.50.720:FF:000357">
    <property type="entry name" value="Methionine adenosyltransferase 2 subunit beta"/>
    <property type="match status" value="1"/>
</dbReference>
<dbReference type="GO" id="GO:0048269">
    <property type="term" value="C:methionine adenosyltransferase complex"/>
    <property type="evidence" value="ECO:0007669"/>
    <property type="project" value="TreeGrafter"/>
</dbReference>
<dbReference type="Pfam" id="PF04321">
    <property type="entry name" value="RmlD_sub_bind"/>
    <property type="match status" value="1"/>
</dbReference>
<keyword evidence="3" id="KW-1185">Reference proteome</keyword>
<evidence type="ECO:0000313" key="3">
    <source>
        <dbReference type="Proteomes" id="UP000827549"/>
    </source>
</evidence>
<dbReference type="RefSeq" id="XP_062631516.1">
    <property type="nucleotide sequence ID" value="XM_062775532.1"/>
</dbReference>
<dbReference type="AlphaFoldDB" id="A0AAF0YET7"/>
<organism evidence="2 3">
    <name type="scientific">Vanrija pseudolonga</name>
    <dbReference type="NCBI Taxonomy" id="143232"/>
    <lineage>
        <taxon>Eukaryota</taxon>
        <taxon>Fungi</taxon>
        <taxon>Dikarya</taxon>
        <taxon>Basidiomycota</taxon>
        <taxon>Agaricomycotina</taxon>
        <taxon>Tremellomycetes</taxon>
        <taxon>Trichosporonales</taxon>
        <taxon>Trichosporonaceae</taxon>
        <taxon>Vanrija</taxon>
    </lineage>
</organism>
<dbReference type="GeneID" id="87812153"/>